<dbReference type="InterPro" id="IPR044672">
    <property type="entry name" value="MOCS2A"/>
</dbReference>
<name>G4STI6_META2</name>
<accession>G4STI6</accession>
<reference evidence="5" key="1">
    <citation type="journal article" date="2012" name="J. Bacteriol.">
        <title>Genome sequence of the haloalkaliphilic methanotrophic bacterium Methylomicrobium alcaliphilum 20Z.</title>
        <authorList>
            <person name="Vuilleumier S."/>
            <person name="Khmelenina V.N."/>
            <person name="Bringel F."/>
            <person name="Reshetnikov A.S."/>
            <person name="Lajus A."/>
            <person name="Mangenot S."/>
            <person name="Rouy Z."/>
            <person name="Op den Camp H.J."/>
            <person name="Jetten M.S."/>
            <person name="Dispirito A.A."/>
            <person name="Dunfield P."/>
            <person name="Klotz M.G."/>
            <person name="Semrau J.D."/>
            <person name="Stein L.Y."/>
            <person name="Barbe V."/>
            <person name="Medigue C."/>
            <person name="Trotsenko Y.A."/>
            <person name="Kalyuzhnaya M.G."/>
        </authorList>
    </citation>
    <scope>NUCLEOTIDE SEQUENCE [LARGE SCALE GENOMIC DNA]</scope>
    <source>
        <strain evidence="5">DSM 19304 / NCIMB 14124 / VKM B-2133 / 20Z</strain>
    </source>
</reference>
<dbReference type="PANTHER" id="PTHR33359">
    <property type="entry name" value="MOLYBDOPTERIN SYNTHASE SULFUR CARRIER SUBUNIT"/>
    <property type="match status" value="1"/>
</dbReference>
<dbReference type="InterPro" id="IPR003749">
    <property type="entry name" value="ThiS/MoaD-like"/>
</dbReference>
<evidence type="ECO:0000313" key="5">
    <source>
        <dbReference type="Proteomes" id="UP000008315"/>
    </source>
</evidence>
<dbReference type="AlphaFoldDB" id="G4STI6"/>
<evidence type="ECO:0000256" key="3">
    <source>
        <dbReference type="ARBA" id="ARBA00024247"/>
    </source>
</evidence>
<dbReference type="Pfam" id="PF02597">
    <property type="entry name" value="ThiS"/>
    <property type="match status" value="1"/>
</dbReference>
<protein>
    <recommendedName>
        <fullName evidence="3">Molybdopterin synthase sulfur carrier subunit</fullName>
    </recommendedName>
</protein>
<evidence type="ECO:0000256" key="1">
    <source>
        <dbReference type="ARBA" id="ARBA00022741"/>
    </source>
</evidence>
<dbReference type="STRING" id="1091494.MEALZ_3320"/>
<dbReference type="SUPFAM" id="SSF54285">
    <property type="entry name" value="MoaD/ThiS"/>
    <property type="match status" value="1"/>
</dbReference>
<evidence type="ECO:0000313" key="4">
    <source>
        <dbReference type="EMBL" id="CCE24984.1"/>
    </source>
</evidence>
<dbReference type="Gene3D" id="3.10.20.30">
    <property type="match status" value="1"/>
</dbReference>
<evidence type="ECO:0000256" key="2">
    <source>
        <dbReference type="ARBA" id="ARBA00024200"/>
    </source>
</evidence>
<sequence length="79" mass="8462">MIMSVKVRYFASLKDSVGRSGDLVDVSGKVTVAEIWAMANANRSMPDNILAAVNMEYVGIEHSVQNGDEVAFFPPVTGG</sequence>
<dbReference type="PANTHER" id="PTHR33359:SF1">
    <property type="entry name" value="MOLYBDOPTERIN SYNTHASE SULFUR CARRIER SUBUNIT"/>
    <property type="match status" value="1"/>
</dbReference>
<proteinExistence type="inferred from homology"/>
<organism evidence="4 5">
    <name type="scientific">Methylotuvimicrobium alcaliphilum (strain DSM 19304 / NCIMB 14124 / VKM B-2133 / 20Z)</name>
    <name type="common">Methylomicrobium alcaliphilum</name>
    <dbReference type="NCBI Taxonomy" id="1091494"/>
    <lineage>
        <taxon>Bacteria</taxon>
        <taxon>Pseudomonadati</taxon>
        <taxon>Pseudomonadota</taxon>
        <taxon>Gammaproteobacteria</taxon>
        <taxon>Methylococcales</taxon>
        <taxon>Methylococcaceae</taxon>
        <taxon>Methylotuvimicrobium</taxon>
    </lineage>
</organism>
<dbReference type="PATRIC" id="fig|271065.3.peg.3421"/>
<dbReference type="InterPro" id="IPR012675">
    <property type="entry name" value="Beta-grasp_dom_sf"/>
</dbReference>
<gene>
    <name evidence="4" type="ordered locus">MEALZ_3320</name>
</gene>
<dbReference type="Proteomes" id="UP000008315">
    <property type="component" value="Chromosome"/>
</dbReference>
<dbReference type="GO" id="GO:0000166">
    <property type="term" value="F:nucleotide binding"/>
    <property type="evidence" value="ECO:0007669"/>
    <property type="project" value="UniProtKB-KW"/>
</dbReference>
<keyword evidence="1" id="KW-0547">Nucleotide-binding</keyword>
<dbReference type="GO" id="GO:0006777">
    <property type="term" value="P:Mo-molybdopterin cofactor biosynthetic process"/>
    <property type="evidence" value="ECO:0007669"/>
    <property type="project" value="InterPro"/>
</dbReference>
<dbReference type="InterPro" id="IPR016155">
    <property type="entry name" value="Mopterin_synth/thiamin_S_b"/>
</dbReference>
<dbReference type="KEGG" id="mah:MEALZ_3320"/>
<dbReference type="GO" id="GO:1990133">
    <property type="term" value="C:molybdopterin adenylyltransferase complex"/>
    <property type="evidence" value="ECO:0007669"/>
    <property type="project" value="TreeGrafter"/>
</dbReference>
<dbReference type="EMBL" id="FO082060">
    <property type="protein sequence ID" value="CCE24984.1"/>
    <property type="molecule type" value="Genomic_DNA"/>
</dbReference>
<dbReference type="CDD" id="cd00754">
    <property type="entry name" value="Ubl_MoaD"/>
    <property type="match status" value="1"/>
</dbReference>
<keyword evidence="5" id="KW-1185">Reference proteome</keyword>
<comment type="similarity">
    <text evidence="2">Belongs to the MoaD family.</text>
</comment>
<dbReference type="HOGENOM" id="CLU_114601_4_0_6"/>